<organism evidence="3 4">
    <name type="scientific">Blastopirellula marina</name>
    <dbReference type="NCBI Taxonomy" id="124"/>
    <lineage>
        <taxon>Bacteria</taxon>
        <taxon>Pseudomonadati</taxon>
        <taxon>Planctomycetota</taxon>
        <taxon>Planctomycetia</taxon>
        <taxon>Pirellulales</taxon>
        <taxon>Pirellulaceae</taxon>
        <taxon>Blastopirellula</taxon>
    </lineage>
</organism>
<comment type="caution">
    <text evidence="3">The sequence shown here is derived from an EMBL/GenBank/DDBJ whole genome shotgun (WGS) entry which is preliminary data.</text>
</comment>
<keyword evidence="1" id="KW-0812">Transmembrane</keyword>
<dbReference type="PANTHER" id="PTHR35335:SF1">
    <property type="entry name" value="UPF0716 PROTEIN FXSA"/>
    <property type="match status" value="1"/>
</dbReference>
<protein>
    <submittedName>
        <fullName evidence="3">Membrane protein FxsA</fullName>
    </submittedName>
</protein>
<proteinExistence type="predicted"/>
<feature type="transmembrane region" description="Helical" evidence="1">
    <location>
        <begin position="20"/>
        <end position="42"/>
    </location>
</feature>
<name>A0A2S8GU30_9BACT</name>
<evidence type="ECO:0000256" key="1">
    <source>
        <dbReference type="SAM" id="Phobius"/>
    </source>
</evidence>
<dbReference type="PANTHER" id="PTHR35335">
    <property type="entry name" value="UPF0716 PROTEIN FXSA"/>
    <property type="match status" value="1"/>
</dbReference>
<dbReference type="NCBIfam" id="NF008528">
    <property type="entry name" value="PRK11463.1-2"/>
    <property type="match status" value="1"/>
</dbReference>
<sequence>MDKTGRKRRFLFLFVRKRVLGILLLLFILVPLVELTLLLFLASATDPLFALGLVVVTGVIGSMLAKSQGFATYRRIQAEFASGRMPTDSLFDAILIFVAGVLLITPGMLTDLTGFALLIPPLRKPIKAWLIAWGKKNFKVTTSATVDGFTTTRTSSPQGGATEILDSYVVESRKED</sequence>
<keyword evidence="1" id="KW-1133">Transmembrane helix</keyword>
<evidence type="ECO:0000313" key="5">
    <source>
        <dbReference type="Proteomes" id="UP000239388"/>
    </source>
</evidence>
<evidence type="ECO:0000313" key="4">
    <source>
        <dbReference type="Proteomes" id="UP000237819"/>
    </source>
</evidence>
<keyword evidence="1" id="KW-0472">Membrane</keyword>
<evidence type="ECO:0000313" key="2">
    <source>
        <dbReference type="EMBL" id="PQO35155.1"/>
    </source>
</evidence>
<evidence type="ECO:0000313" key="3">
    <source>
        <dbReference type="EMBL" id="PQO47945.1"/>
    </source>
</evidence>
<dbReference type="GO" id="GO:0016020">
    <property type="term" value="C:membrane"/>
    <property type="evidence" value="ECO:0007669"/>
    <property type="project" value="InterPro"/>
</dbReference>
<dbReference type="InterPro" id="IPR007313">
    <property type="entry name" value="FxsA"/>
</dbReference>
<dbReference type="EMBL" id="PUHZ01000002">
    <property type="protein sequence ID" value="PQO47945.1"/>
    <property type="molecule type" value="Genomic_DNA"/>
</dbReference>
<dbReference type="EMBL" id="PUIB01000016">
    <property type="protein sequence ID" value="PQO35155.1"/>
    <property type="molecule type" value="Genomic_DNA"/>
</dbReference>
<dbReference type="AlphaFoldDB" id="A0A2S8GU30"/>
<feature type="transmembrane region" description="Helical" evidence="1">
    <location>
        <begin position="48"/>
        <end position="65"/>
    </location>
</feature>
<accession>A0A2S8GU30</accession>
<reference evidence="4 5" key="1">
    <citation type="submission" date="2018-02" db="EMBL/GenBank/DDBJ databases">
        <title>Comparative genomes isolates from brazilian mangrove.</title>
        <authorList>
            <person name="Araujo J.E."/>
            <person name="Taketani R.G."/>
            <person name="Silva M.C.P."/>
            <person name="Loureco M.V."/>
            <person name="Andreote F.D."/>
        </authorList>
    </citation>
    <scope>NUCLEOTIDE SEQUENCE [LARGE SCALE GENOMIC DNA]</scope>
    <source>
        <strain evidence="2 5">NAP PRIS-MGV</strain>
        <strain evidence="3 4">Nap-Phe MGV</strain>
    </source>
</reference>
<dbReference type="Pfam" id="PF04186">
    <property type="entry name" value="FxsA"/>
    <property type="match status" value="1"/>
</dbReference>
<dbReference type="Proteomes" id="UP000239388">
    <property type="component" value="Unassembled WGS sequence"/>
</dbReference>
<gene>
    <name evidence="3" type="ORF">C5Y93_00735</name>
    <name evidence="2" type="ORF">C5Y98_14485</name>
</gene>
<dbReference type="Proteomes" id="UP000237819">
    <property type="component" value="Unassembled WGS sequence"/>
</dbReference>
<feature type="transmembrane region" description="Helical" evidence="1">
    <location>
        <begin position="94"/>
        <end position="119"/>
    </location>
</feature>